<dbReference type="EMBL" id="LBZW01000015">
    <property type="protein sequence ID" value="KKR79163.1"/>
    <property type="molecule type" value="Genomic_DNA"/>
</dbReference>
<dbReference type="PATRIC" id="fig|1618734.3.peg.412"/>
<reference evidence="4 5" key="1">
    <citation type="journal article" date="2015" name="Nature">
        <title>rRNA introns, odd ribosomes, and small enigmatic genomes across a large radiation of phyla.</title>
        <authorList>
            <person name="Brown C.T."/>
            <person name="Hug L.A."/>
            <person name="Thomas B.C."/>
            <person name="Sharon I."/>
            <person name="Castelle C.J."/>
            <person name="Singh A."/>
            <person name="Wilkins M.J."/>
            <person name="Williams K.H."/>
            <person name="Banfield J.F."/>
        </authorList>
    </citation>
    <scope>NUCLEOTIDE SEQUENCE [LARGE SCALE GENOMIC DNA]</scope>
</reference>
<dbReference type="Gene3D" id="3.90.25.10">
    <property type="entry name" value="UDP-galactose 4-epimerase, domain 1"/>
    <property type="match status" value="1"/>
</dbReference>
<dbReference type="InterPro" id="IPR036291">
    <property type="entry name" value="NAD(P)-bd_dom_sf"/>
</dbReference>
<dbReference type="Pfam" id="PF01370">
    <property type="entry name" value="Epimerase"/>
    <property type="match status" value="1"/>
</dbReference>
<dbReference type="PANTHER" id="PTHR43103:SF3">
    <property type="entry name" value="ADP-L-GLYCERO-D-MANNO-HEPTOSE-6-EPIMERASE"/>
    <property type="match status" value="1"/>
</dbReference>
<protein>
    <submittedName>
        <fullName evidence="4">ADP-L-glycero-D-manno-heptose-6-epimerase</fullName>
    </submittedName>
</protein>
<evidence type="ECO:0000313" key="5">
    <source>
        <dbReference type="Proteomes" id="UP000034749"/>
    </source>
</evidence>
<dbReference type="SUPFAM" id="SSF51735">
    <property type="entry name" value="NAD(P)-binding Rossmann-fold domains"/>
    <property type="match status" value="1"/>
</dbReference>
<evidence type="ECO:0000313" key="4">
    <source>
        <dbReference type="EMBL" id="KKR79163.1"/>
    </source>
</evidence>
<dbReference type="InterPro" id="IPR001509">
    <property type="entry name" value="Epimerase_deHydtase"/>
</dbReference>
<keyword evidence="2" id="KW-0119">Carbohydrate metabolism</keyword>
<accession>A0A0G0TQB9</accession>
<dbReference type="AlphaFoldDB" id="A0A0G0TQB9"/>
<sequence>MKCLVTGGTGFIGSNLALELEKQGHDVVVVNNVNSKNKSNLKGFKGKIIEKDISYPFEIDGKFDVIFHEAAISDPRFEDDNEMIRTNVEGFKNIIQSAIKKNAKLIYASTASLYGNGPIPMKEDQKKELLSAYAKSKLAMDNLAEKYFDKMHIVGLRYFNVYGKNEASKGRPASMIYHLGKQMKEGKRPRIFKYGEHKRDNIYVKDVVTATIKAVSAKKSGIYNVGTGIATSFNDIVKILNDVLGTSFEPEYADNPYKETYQNNTQADTTNAEKYLGFKARWALRQGIEDYKEDIE</sequence>
<keyword evidence="1" id="KW-0521">NADP</keyword>
<comment type="caution">
    <text evidence="4">The sequence shown here is derived from an EMBL/GenBank/DDBJ whole genome shotgun (WGS) entry which is preliminary data.</text>
</comment>
<dbReference type="Proteomes" id="UP000034749">
    <property type="component" value="Unassembled WGS sequence"/>
</dbReference>
<gene>
    <name evidence="4" type="ORF">UU24_C0015G0003</name>
</gene>
<feature type="domain" description="NAD-dependent epimerase/dehydratase" evidence="3">
    <location>
        <begin position="4"/>
        <end position="226"/>
    </location>
</feature>
<evidence type="ECO:0000256" key="1">
    <source>
        <dbReference type="ARBA" id="ARBA00022857"/>
    </source>
</evidence>
<dbReference type="PANTHER" id="PTHR43103">
    <property type="entry name" value="NUCLEOSIDE-DIPHOSPHATE-SUGAR EPIMERASE"/>
    <property type="match status" value="1"/>
</dbReference>
<organism evidence="4 5">
    <name type="scientific">Candidatus Nomurabacteria bacterium GW2011_GWA2_40_9</name>
    <dbReference type="NCBI Taxonomy" id="1618734"/>
    <lineage>
        <taxon>Bacteria</taxon>
        <taxon>Candidatus Nomuraibacteriota</taxon>
    </lineage>
</organism>
<dbReference type="Gene3D" id="3.40.50.720">
    <property type="entry name" value="NAD(P)-binding Rossmann-like Domain"/>
    <property type="match status" value="1"/>
</dbReference>
<proteinExistence type="predicted"/>
<evidence type="ECO:0000256" key="2">
    <source>
        <dbReference type="ARBA" id="ARBA00023277"/>
    </source>
</evidence>
<name>A0A0G0TQB9_9BACT</name>
<evidence type="ECO:0000259" key="3">
    <source>
        <dbReference type="Pfam" id="PF01370"/>
    </source>
</evidence>